<dbReference type="PANTHER" id="PTHR30087:SF0">
    <property type="entry name" value="INNER MEMBRANE PROTEIN"/>
    <property type="match status" value="1"/>
</dbReference>
<dbReference type="RefSeq" id="WP_138988598.1">
    <property type="nucleotide sequence ID" value="NZ_CP043869.1"/>
</dbReference>
<dbReference type="InterPro" id="IPR013560">
    <property type="entry name" value="DUF1722"/>
</dbReference>
<feature type="domain" description="DUF1722" evidence="1">
    <location>
        <begin position="198"/>
        <end position="314"/>
    </location>
</feature>
<dbReference type="PIRSF" id="PIRSF037004">
    <property type="entry name" value="UCP037004"/>
    <property type="match status" value="1"/>
</dbReference>
<dbReference type="Proteomes" id="UP000324760">
    <property type="component" value="Chromosome"/>
</dbReference>
<accession>A0A5P1R9E1</accession>
<name>A0A5P1R9E1_9GAMM</name>
<gene>
    <name evidence="2" type="ORF">F0U83_05580</name>
</gene>
<protein>
    <submittedName>
        <fullName evidence="2">DUF1722 domain-containing protein</fullName>
    </submittedName>
</protein>
<evidence type="ECO:0000313" key="3">
    <source>
        <dbReference type="Proteomes" id="UP000324760"/>
    </source>
</evidence>
<dbReference type="PANTHER" id="PTHR30087">
    <property type="entry name" value="INNER MEMBRANE PROTEIN"/>
    <property type="match status" value="1"/>
</dbReference>
<dbReference type="Pfam" id="PF04463">
    <property type="entry name" value="2-thiour_desulf"/>
    <property type="match status" value="1"/>
</dbReference>
<evidence type="ECO:0000259" key="1">
    <source>
        <dbReference type="Pfam" id="PF08349"/>
    </source>
</evidence>
<keyword evidence="3" id="KW-1185">Reference proteome</keyword>
<dbReference type="Pfam" id="PF08349">
    <property type="entry name" value="DUF1722"/>
    <property type="match status" value="1"/>
</dbReference>
<dbReference type="OrthoDB" id="495783at2"/>
<reference evidence="2 3" key="1">
    <citation type="journal article" date="2019" name="Biochem. Eng. J.">
        <title>Metabolic engineering of the marine bacteria Neptunomonas concharum for the production of acetoin and meso-2,3-butanediol from acetate.</title>
        <authorList>
            <person name="Li W."/>
            <person name="Pu N."/>
            <person name="Liu C.-X."/>
            <person name="Yuan Q.-P."/>
            <person name="Li Z.-J."/>
        </authorList>
    </citation>
    <scope>NUCLEOTIDE SEQUENCE [LARGE SCALE GENOMIC DNA]</scope>
    <source>
        <strain evidence="2 3">JCM17730</strain>
    </source>
</reference>
<dbReference type="InterPro" id="IPR017087">
    <property type="entry name" value="UCP037004"/>
</dbReference>
<proteinExistence type="predicted"/>
<dbReference type="AlphaFoldDB" id="A0A5P1R9E1"/>
<dbReference type="KEGG" id="ncu:F0U83_05580"/>
<dbReference type="EMBL" id="CP043869">
    <property type="protein sequence ID" value="QEQ96218.1"/>
    <property type="molecule type" value="Genomic_DNA"/>
</dbReference>
<dbReference type="InterPro" id="IPR007553">
    <property type="entry name" value="2-thiour_desulf"/>
</dbReference>
<sequence length="323" mass="36581">MQYNAMTSGKMIPVGISACLLGDEVRYNGGHSRSTLCLGSFSEHFSYQRFCPEVAAGFSTPRPTMRLVGDPDQPVLQYSNSSEEDLTDQLVNGFKHKIAHLDSIDGYILMKNSPSCGMERIKIYQENGHPHTQRGRGLFADALIKTYPLLPVEEEGRLHDAALCENFVMRVYAHHHYRKEVRENPSHHALLQYHSSYKYLLLAHSQSAYKALGQLLADAGNLPLNELIEDYQVRFMEAVSKPAKRGAHCNALLHILGYLKKSVPAEERQGVTEVINQYLREEVNLATPVTLINHYIKRYGSDYVRAQRYLEPYPASMGLRNQV</sequence>
<organism evidence="2 3">
    <name type="scientific">Neptunomonas concharum</name>
    <dbReference type="NCBI Taxonomy" id="1031538"/>
    <lineage>
        <taxon>Bacteria</taxon>
        <taxon>Pseudomonadati</taxon>
        <taxon>Pseudomonadota</taxon>
        <taxon>Gammaproteobacteria</taxon>
        <taxon>Oceanospirillales</taxon>
        <taxon>Oceanospirillaceae</taxon>
        <taxon>Neptunomonas</taxon>
    </lineage>
</organism>
<evidence type="ECO:0000313" key="2">
    <source>
        <dbReference type="EMBL" id="QEQ96218.1"/>
    </source>
</evidence>